<dbReference type="Proteomes" id="UP000295515">
    <property type="component" value="Unassembled WGS sequence"/>
</dbReference>
<reference evidence="2 3" key="1">
    <citation type="submission" date="2019-03" db="EMBL/GenBank/DDBJ databases">
        <title>Genomic Encyclopedia of Type Strains, Phase IV (KMG-IV): sequencing the most valuable type-strain genomes for metagenomic binning, comparative biology and taxonomic classification.</title>
        <authorList>
            <person name="Goeker M."/>
        </authorList>
    </citation>
    <scope>NUCLEOTIDE SEQUENCE [LARGE SCALE GENOMIC DNA]</scope>
    <source>
        <strain evidence="2 3">DSM 29487</strain>
    </source>
</reference>
<evidence type="ECO:0000259" key="1">
    <source>
        <dbReference type="SMART" id="SM01126"/>
    </source>
</evidence>
<sequence length="198" mass="22970">MYLIFKMLEHDKLEGEVEMDETLFGYHTKGKLKEIDVEKPKKRGISEDKISVACAIDEKGKTIIKVINRGRATSKSLIDTFNGYIDKSNLVISDSLRSYHKVQKTLGYDWIKIPSGKSSYKGYTLDRVNSLHGNIKMYIGHLRGVSVSFLQGYLSLYELIQRYPRYYQRKSYRDIVLKIMTTAMPYRGSDFDETFSYV</sequence>
<protein>
    <submittedName>
        <fullName evidence="2">ISXO2 transposase-like protein</fullName>
    </submittedName>
</protein>
<comment type="caution">
    <text evidence="2">The sequence shown here is derived from an EMBL/GenBank/DDBJ whole genome shotgun (WGS) entry which is preliminary data.</text>
</comment>
<dbReference type="NCBIfam" id="NF033547">
    <property type="entry name" value="transpos_IS1595"/>
    <property type="match status" value="1"/>
</dbReference>
<evidence type="ECO:0000313" key="2">
    <source>
        <dbReference type="EMBL" id="TCW02968.1"/>
    </source>
</evidence>
<dbReference type="SMART" id="SM01126">
    <property type="entry name" value="DDE_Tnp_IS1595"/>
    <property type="match status" value="1"/>
</dbReference>
<feature type="domain" description="ISXO2-like transposase" evidence="1">
    <location>
        <begin position="12"/>
        <end position="162"/>
    </location>
</feature>
<dbReference type="InterPro" id="IPR024445">
    <property type="entry name" value="Tnp_ISXO2-like"/>
</dbReference>
<dbReference type="AlphaFoldDB" id="A0A4R3Z6X7"/>
<name>A0A4R3Z6X7_9FIRM</name>
<evidence type="ECO:0000313" key="3">
    <source>
        <dbReference type="Proteomes" id="UP000295515"/>
    </source>
</evidence>
<accession>A0A4R3Z6X7</accession>
<gene>
    <name evidence="2" type="ORF">EDD60_101274</name>
</gene>
<proteinExistence type="predicted"/>
<organism evidence="2 3">
    <name type="scientific">Longibaculum muris</name>
    <dbReference type="NCBI Taxonomy" id="1796628"/>
    <lineage>
        <taxon>Bacteria</taxon>
        <taxon>Bacillati</taxon>
        <taxon>Bacillota</taxon>
        <taxon>Erysipelotrichia</taxon>
        <taxon>Erysipelotrichales</taxon>
        <taxon>Coprobacillaceae</taxon>
        <taxon>Longibaculum</taxon>
    </lineage>
</organism>
<dbReference type="Pfam" id="PF12762">
    <property type="entry name" value="DDE_Tnp_IS1595"/>
    <property type="match status" value="1"/>
</dbReference>
<keyword evidence="3" id="KW-1185">Reference proteome</keyword>
<dbReference type="EMBL" id="SMCQ01000001">
    <property type="protein sequence ID" value="TCW02968.1"/>
    <property type="molecule type" value="Genomic_DNA"/>
</dbReference>